<keyword evidence="1" id="KW-0805">Transcription regulation</keyword>
<feature type="region of interest" description="Disordered" evidence="4">
    <location>
        <begin position="161"/>
        <end position="180"/>
    </location>
</feature>
<name>A0A6S7AMJ4_9BURK</name>
<reference evidence="6 7" key="1">
    <citation type="submission" date="2020-04" db="EMBL/GenBank/DDBJ databases">
        <authorList>
            <person name="De Canck E."/>
        </authorList>
    </citation>
    <scope>NUCLEOTIDE SEQUENCE [LARGE SCALE GENOMIC DNA]</scope>
    <source>
        <strain evidence="6 7">LMG 3441</strain>
    </source>
</reference>
<keyword evidence="2" id="KW-0238">DNA-binding</keyword>
<evidence type="ECO:0000313" key="6">
    <source>
        <dbReference type="EMBL" id="CAB3735164.1"/>
    </source>
</evidence>
<dbReference type="InterPro" id="IPR036388">
    <property type="entry name" value="WH-like_DNA-bd_sf"/>
</dbReference>
<keyword evidence="7" id="KW-1185">Reference proteome</keyword>
<evidence type="ECO:0000259" key="5">
    <source>
        <dbReference type="PROSITE" id="PS50995"/>
    </source>
</evidence>
<dbReference type="SMART" id="SM00347">
    <property type="entry name" value="HTH_MARR"/>
    <property type="match status" value="1"/>
</dbReference>
<evidence type="ECO:0000256" key="4">
    <source>
        <dbReference type="SAM" id="MobiDB-lite"/>
    </source>
</evidence>
<organism evidence="6 7">
    <name type="scientific">Achromobacter kerstersii</name>
    <dbReference type="NCBI Taxonomy" id="1353890"/>
    <lineage>
        <taxon>Bacteria</taxon>
        <taxon>Pseudomonadati</taxon>
        <taxon>Pseudomonadota</taxon>
        <taxon>Betaproteobacteria</taxon>
        <taxon>Burkholderiales</taxon>
        <taxon>Alcaligenaceae</taxon>
        <taxon>Achromobacter</taxon>
    </lineage>
</organism>
<proteinExistence type="predicted"/>
<dbReference type="GO" id="GO:0006950">
    <property type="term" value="P:response to stress"/>
    <property type="evidence" value="ECO:0007669"/>
    <property type="project" value="TreeGrafter"/>
</dbReference>
<gene>
    <name evidence="6" type="ORF">LMG3441_05053</name>
</gene>
<dbReference type="GO" id="GO:0003700">
    <property type="term" value="F:DNA-binding transcription factor activity"/>
    <property type="evidence" value="ECO:0007669"/>
    <property type="project" value="InterPro"/>
</dbReference>
<dbReference type="PROSITE" id="PS50995">
    <property type="entry name" value="HTH_MARR_2"/>
    <property type="match status" value="1"/>
</dbReference>
<evidence type="ECO:0000256" key="3">
    <source>
        <dbReference type="ARBA" id="ARBA00023163"/>
    </source>
</evidence>
<dbReference type="EMBL" id="CADIJQ010000010">
    <property type="protein sequence ID" value="CAB3735164.1"/>
    <property type="molecule type" value="Genomic_DNA"/>
</dbReference>
<dbReference type="Proteomes" id="UP000494269">
    <property type="component" value="Unassembled WGS sequence"/>
</dbReference>
<evidence type="ECO:0000256" key="1">
    <source>
        <dbReference type="ARBA" id="ARBA00023015"/>
    </source>
</evidence>
<dbReference type="Pfam" id="PF01047">
    <property type="entry name" value="MarR"/>
    <property type="match status" value="1"/>
</dbReference>
<dbReference type="RefSeq" id="WP_175171386.1">
    <property type="nucleotide sequence ID" value="NZ_CADIJQ010000010.1"/>
</dbReference>
<evidence type="ECO:0000313" key="7">
    <source>
        <dbReference type="Proteomes" id="UP000494269"/>
    </source>
</evidence>
<dbReference type="InterPro" id="IPR039422">
    <property type="entry name" value="MarR/SlyA-like"/>
</dbReference>
<keyword evidence="3" id="KW-0804">Transcription</keyword>
<accession>A0A6S7AMJ4</accession>
<sequence length="180" mass="20086">MPELPAPAPAPAPDPRHLADMLMYRLYQAWSQSNPVFVRLCEGRFGITRREWRILACAVEGGIMNSAELAAAAKLDLARTSRTLGALCEKGWLRRLHDSADRRVVRVEATVEGLARYHALLPEVAGLNDLLVQDLSDSEIAVLRDLLGRIEQRGRRMAEDNIVSEKASRREGGTRRAQYA</sequence>
<dbReference type="InterPro" id="IPR036390">
    <property type="entry name" value="WH_DNA-bd_sf"/>
</dbReference>
<dbReference type="AlphaFoldDB" id="A0A6S7AMJ4"/>
<dbReference type="InterPro" id="IPR000835">
    <property type="entry name" value="HTH_MarR-typ"/>
</dbReference>
<protein>
    <recommendedName>
        <fullName evidence="5">HTH marR-type domain-containing protein</fullName>
    </recommendedName>
</protein>
<evidence type="ECO:0000256" key="2">
    <source>
        <dbReference type="ARBA" id="ARBA00023125"/>
    </source>
</evidence>
<dbReference type="Gene3D" id="1.10.10.10">
    <property type="entry name" value="Winged helix-like DNA-binding domain superfamily/Winged helix DNA-binding domain"/>
    <property type="match status" value="1"/>
</dbReference>
<dbReference type="GO" id="GO:0003677">
    <property type="term" value="F:DNA binding"/>
    <property type="evidence" value="ECO:0007669"/>
    <property type="project" value="UniProtKB-KW"/>
</dbReference>
<feature type="domain" description="HTH marR-type" evidence="5">
    <location>
        <begin position="19"/>
        <end position="152"/>
    </location>
</feature>
<dbReference type="PANTHER" id="PTHR33164:SF64">
    <property type="entry name" value="TRANSCRIPTIONAL REGULATOR SLYA"/>
    <property type="match status" value="1"/>
</dbReference>
<dbReference type="SUPFAM" id="SSF46785">
    <property type="entry name" value="Winged helix' DNA-binding domain"/>
    <property type="match status" value="1"/>
</dbReference>
<dbReference type="PRINTS" id="PR00598">
    <property type="entry name" value="HTHMARR"/>
</dbReference>
<dbReference type="PANTHER" id="PTHR33164">
    <property type="entry name" value="TRANSCRIPTIONAL REGULATOR, MARR FAMILY"/>
    <property type="match status" value="1"/>
</dbReference>